<dbReference type="AlphaFoldDB" id="A0A1E7WFF3"/>
<dbReference type="GO" id="GO:0120010">
    <property type="term" value="P:intermembrane phospholipid transfer"/>
    <property type="evidence" value="ECO:0007669"/>
    <property type="project" value="TreeGrafter"/>
</dbReference>
<dbReference type="OrthoDB" id="9785326at2"/>
<feature type="region of interest" description="Disordered" evidence="3">
    <location>
        <begin position="310"/>
        <end position="334"/>
    </location>
</feature>
<dbReference type="PROSITE" id="PS51257">
    <property type="entry name" value="PROKAR_LIPOPROTEIN"/>
    <property type="match status" value="1"/>
</dbReference>
<keyword evidence="6" id="KW-1185">Reference proteome</keyword>
<evidence type="ECO:0000313" key="5">
    <source>
        <dbReference type="EMBL" id="OEZ97109.1"/>
    </source>
</evidence>
<reference evidence="6" key="1">
    <citation type="journal article" date="2016" name="Front. Microbiol.">
        <title>Molecular Keys to the Janthinobacterium and Duganella spp. Interaction with the Plant Pathogen Fusarium graminearum.</title>
        <authorList>
            <person name="Haack F.S."/>
            <person name="Poehlein A."/>
            <person name="Kroger C."/>
            <person name="Voigt C.A."/>
            <person name="Piepenbring M."/>
            <person name="Bode H.B."/>
            <person name="Daniel R."/>
            <person name="Schafer W."/>
            <person name="Streit W.R."/>
        </authorList>
    </citation>
    <scope>NUCLEOTIDE SEQUENCE [LARGE SCALE GENOMIC DNA]</scope>
    <source>
        <strain evidence="6">T54</strain>
    </source>
</reference>
<dbReference type="PATRIC" id="fig|762836.4.peg.3805"/>
<dbReference type="GO" id="GO:0016020">
    <property type="term" value="C:membrane"/>
    <property type="evidence" value="ECO:0007669"/>
    <property type="project" value="InterPro"/>
</dbReference>
<keyword evidence="2 4" id="KW-0732">Signal</keyword>
<dbReference type="EMBL" id="LROM01000102">
    <property type="protein sequence ID" value="OEZ97109.1"/>
    <property type="molecule type" value="Genomic_DNA"/>
</dbReference>
<accession>A0A1E7WFF3</accession>
<feature type="chain" id="PRO_5009207004" evidence="4">
    <location>
        <begin position="26"/>
        <end position="334"/>
    </location>
</feature>
<feature type="compositionally biased region" description="Low complexity" evidence="3">
    <location>
        <begin position="248"/>
        <end position="258"/>
    </location>
</feature>
<proteinExistence type="inferred from homology"/>
<dbReference type="Proteomes" id="UP000175989">
    <property type="component" value="Unassembled WGS sequence"/>
</dbReference>
<keyword evidence="5" id="KW-0449">Lipoprotein</keyword>
<feature type="signal peptide" evidence="4">
    <location>
        <begin position="1"/>
        <end position="25"/>
    </location>
</feature>
<dbReference type="PANTHER" id="PTHR30035">
    <property type="entry name" value="LIPOPROTEIN VACJ-RELATED"/>
    <property type="match status" value="1"/>
</dbReference>
<evidence type="ECO:0000313" key="6">
    <source>
        <dbReference type="Proteomes" id="UP000175989"/>
    </source>
</evidence>
<sequence>MKTNKTSLRTAALVLGTAMMLAGCAGPNPRDPYESYNRAMFTFNDKVDTYALKPVATVYRDVTPSFVQTGVGNFFGNISDAWSGVNNLLQGKGGDGMTDITRFALNSTLGILGLFDIATPAGLEKHKEDFGQTLGVWGLESGPYLVLPILGPSTVRDTVALPADFAGNIWRYKDPTNVRNIGTGINLIDTRASLLDAGSLFEDAALDRYVFLRDGYLQRRESQVFPDGNPRKKKQNDDPYGEDDGAKPAADPQAVPATPVTPAPAAEPAPAAAPTTPPQADAAPVAPVAPATTAETAAVAPATAVATVAPVETSPTVSAESAPNALNSGTPAAN</sequence>
<evidence type="ECO:0000256" key="1">
    <source>
        <dbReference type="ARBA" id="ARBA00010634"/>
    </source>
</evidence>
<comment type="caution">
    <text evidence="5">The sequence shown here is derived from an EMBL/GenBank/DDBJ whole genome shotgun (WGS) entry which is preliminary data.</text>
</comment>
<dbReference type="PANTHER" id="PTHR30035:SF3">
    <property type="entry name" value="INTERMEMBRANE PHOSPHOLIPID TRANSPORT SYSTEM LIPOPROTEIN MLAA"/>
    <property type="match status" value="1"/>
</dbReference>
<dbReference type="Pfam" id="PF04333">
    <property type="entry name" value="MlaA"/>
    <property type="match status" value="1"/>
</dbReference>
<feature type="compositionally biased region" description="Low complexity" evidence="3">
    <location>
        <begin position="268"/>
        <end position="298"/>
    </location>
</feature>
<evidence type="ECO:0000256" key="2">
    <source>
        <dbReference type="ARBA" id="ARBA00022729"/>
    </source>
</evidence>
<name>A0A1E7WFF3_9BURK</name>
<feature type="region of interest" description="Disordered" evidence="3">
    <location>
        <begin position="222"/>
        <end position="298"/>
    </location>
</feature>
<protein>
    <submittedName>
        <fullName evidence="5">Putative phospholipid-binding lipoprotein MlaA</fullName>
    </submittedName>
</protein>
<evidence type="ECO:0000256" key="3">
    <source>
        <dbReference type="SAM" id="MobiDB-lite"/>
    </source>
</evidence>
<comment type="similarity">
    <text evidence="1">Belongs to the MlaA family.</text>
</comment>
<organism evidence="5 6">
    <name type="scientific">Duganella phyllosphaerae</name>
    <dbReference type="NCBI Taxonomy" id="762836"/>
    <lineage>
        <taxon>Bacteria</taxon>
        <taxon>Pseudomonadati</taxon>
        <taxon>Pseudomonadota</taxon>
        <taxon>Betaproteobacteria</taxon>
        <taxon>Burkholderiales</taxon>
        <taxon>Oxalobacteraceae</taxon>
        <taxon>Telluria group</taxon>
        <taxon>Duganella</taxon>
    </lineage>
</organism>
<evidence type="ECO:0000256" key="4">
    <source>
        <dbReference type="SAM" id="SignalP"/>
    </source>
</evidence>
<gene>
    <name evidence="5" type="primary">mlaA</name>
    <name evidence="5" type="ORF">DUPY_36900</name>
</gene>
<feature type="compositionally biased region" description="Polar residues" evidence="3">
    <location>
        <begin position="319"/>
        <end position="334"/>
    </location>
</feature>
<dbReference type="PRINTS" id="PR01805">
    <property type="entry name" value="VACJLIPOPROT"/>
</dbReference>
<dbReference type="RefSeq" id="WP_070249887.1">
    <property type="nucleotide sequence ID" value="NZ_LROM01000102.1"/>
</dbReference>
<dbReference type="InterPro" id="IPR007428">
    <property type="entry name" value="MlaA"/>
</dbReference>